<dbReference type="PANTHER" id="PTHR35867">
    <property type="entry name" value="PROTEIN RSEC"/>
    <property type="match status" value="1"/>
</dbReference>
<name>A0A317MXX9_9GAMM</name>
<dbReference type="OrthoDB" id="9795854at2"/>
<keyword evidence="3" id="KW-1185">Reference proteome</keyword>
<sequence>MIVESGVVVSAAADGRFLVETRRRSACGSCSVSSGCGTSVIGKITGGKRNIVTVLSPLTLAPGDEVELGLAEGALISGSLIVYGVPLLGLLLGMIVYAVLLGASAGDGAAIVCGLGGLAIGMAAARHFAHAVRRDPRYQPVVLRRL</sequence>
<keyword evidence="1" id="KW-1133">Transmembrane helix</keyword>
<dbReference type="InterPro" id="IPR007359">
    <property type="entry name" value="SigmaE_reg_RseC_MucC"/>
</dbReference>
<keyword evidence="1" id="KW-0472">Membrane</keyword>
<feature type="transmembrane region" description="Helical" evidence="1">
    <location>
        <begin position="109"/>
        <end position="129"/>
    </location>
</feature>
<accession>A0A317MXX9</accession>
<gene>
    <name evidence="2" type="ORF">C7443_103299</name>
</gene>
<reference evidence="2 3" key="1">
    <citation type="submission" date="2018-05" db="EMBL/GenBank/DDBJ databases">
        <title>Genomic Encyclopedia of Type Strains, Phase IV (KMG-IV): sequencing the most valuable type-strain genomes for metagenomic binning, comparative biology and taxonomic classification.</title>
        <authorList>
            <person name="Goeker M."/>
        </authorList>
    </citation>
    <scope>NUCLEOTIDE SEQUENCE [LARGE SCALE GENOMIC DNA]</scope>
    <source>
        <strain evidence="2 3">DSM 23606</strain>
    </source>
</reference>
<proteinExistence type="predicted"/>
<feature type="transmembrane region" description="Helical" evidence="1">
    <location>
        <begin position="80"/>
        <end position="103"/>
    </location>
</feature>
<dbReference type="AlphaFoldDB" id="A0A317MXX9"/>
<dbReference type="PANTHER" id="PTHR35867:SF1">
    <property type="entry name" value="PROTEIN RSEC"/>
    <property type="match status" value="1"/>
</dbReference>
<keyword evidence="1" id="KW-0812">Transmembrane</keyword>
<evidence type="ECO:0000313" key="2">
    <source>
        <dbReference type="EMBL" id="PWV63374.1"/>
    </source>
</evidence>
<dbReference type="Pfam" id="PF04246">
    <property type="entry name" value="RseC_MucC"/>
    <property type="match status" value="1"/>
</dbReference>
<protein>
    <submittedName>
        <fullName evidence="2">RseC/MucC-like positive regulator of sigma(E)</fullName>
    </submittedName>
</protein>
<dbReference type="Proteomes" id="UP000246569">
    <property type="component" value="Unassembled WGS sequence"/>
</dbReference>
<dbReference type="PIRSF" id="PIRSF004923">
    <property type="entry name" value="RseC"/>
    <property type="match status" value="1"/>
</dbReference>
<evidence type="ECO:0000313" key="3">
    <source>
        <dbReference type="Proteomes" id="UP000246569"/>
    </source>
</evidence>
<dbReference type="RefSeq" id="WP_110017875.1">
    <property type="nucleotide sequence ID" value="NZ_QGTJ01000003.1"/>
</dbReference>
<organism evidence="2 3">
    <name type="scientific">Plasticicumulans acidivorans</name>
    <dbReference type="NCBI Taxonomy" id="886464"/>
    <lineage>
        <taxon>Bacteria</taxon>
        <taxon>Pseudomonadati</taxon>
        <taxon>Pseudomonadota</taxon>
        <taxon>Gammaproteobacteria</taxon>
        <taxon>Candidatus Competibacteraceae</taxon>
        <taxon>Plasticicumulans</taxon>
    </lineage>
</organism>
<evidence type="ECO:0000256" key="1">
    <source>
        <dbReference type="SAM" id="Phobius"/>
    </source>
</evidence>
<comment type="caution">
    <text evidence="2">The sequence shown here is derived from an EMBL/GenBank/DDBJ whole genome shotgun (WGS) entry which is preliminary data.</text>
</comment>
<dbReference type="InterPro" id="IPR026268">
    <property type="entry name" value="RseC"/>
</dbReference>
<dbReference type="EMBL" id="QGTJ01000003">
    <property type="protein sequence ID" value="PWV63374.1"/>
    <property type="molecule type" value="Genomic_DNA"/>
</dbReference>